<name>A0A2U8H7W8_9RHOO</name>
<dbReference type="EMBL" id="CP022188">
    <property type="protein sequence ID" value="AWI82149.1"/>
    <property type="molecule type" value="Genomic_DNA"/>
</dbReference>
<reference evidence="1 2" key="1">
    <citation type="submission" date="2017-06" db="EMBL/GenBank/DDBJ databases">
        <title>Azoarcus sp. TSNA42 complete genome sequence.</title>
        <authorList>
            <person name="Woo J.-H."/>
            <person name="Kim H.-S."/>
        </authorList>
    </citation>
    <scope>NUCLEOTIDE SEQUENCE [LARGE SCALE GENOMIC DNA]</scope>
    <source>
        <strain evidence="1 2">TSNA42</strain>
    </source>
</reference>
<dbReference type="Proteomes" id="UP000244902">
    <property type="component" value="Chromosome"/>
</dbReference>
<dbReference type="AlphaFoldDB" id="A0A2U8H7W8"/>
<sequence>MATRPRRIGLTLLLFLLAIVLSSTLGWLAGTSYINVSEEYLMARTLGLPALAAAAFFMLSSVLAIRSVEAAAPVVERGAHRPGAPFVAQVVGVQWLNPLIRRDYPTEWQLLWTLGLAKPNEGDLQVRNKPGKFLSVQPVASIVSSWNGRATFSRFFAGYVREVLRPIGRRYAMNRGYFYTVQPESQKDWRELAGIHVEFAIPATDKLDPLEATRIIRERISDQFGIGGDPVISSRDTPPDVRITTGGASAGFTSLGAALDYLEAHPTETVWAMNWDAPDFPLDEQMSENCVLLVLAGPAFETGRDPLAWVGRPAVRHASEFDERPGESRAVQAWRSALDAAASGVARPVNEIAYVIHDAGKGNDVAGDRLSLLGHALAEPLPELDIITDAFNMPALVGNMGAGSALTNVALAVSYAHYKGRMVLVAGTTEPGTATAVAVTPPAHPRTVDSEKPWFRARGEGNVFLPWWGLRYEDRTRYMQGYSE</sequence>
<evidence type="ECO:0000313" key="2">
    <source>
        <dbReference type="Proteomes" id="UP000244902"/>
    </source>
</evidence>
<accession>A0A2U8H7W8</accession>
<evidence type="ECO:0000313" key="1">
    <source>
        <dbReference type="EMBL" id="AWI82149.1"/>
    </source>
</evidence>
<protein>
    <submittedName>
        <fullName evidence="1">Virulence factor</fullName>
    </submittedName>
</protein>
<dbReference type="OrthoDB" id="9049917at2"/>
<organism evidence="1 2">
    <name type="scientific">Parazoarcus communis</name>
    <dbReference type="NCBI Taxonomy" id="41977"/>
    <lineage>
        <taxon>Bacteria</taxon>
        <taxon>Pseudomonadati</taxon>
        <taxon>Pseudomonadota</taxon>
        <taxon>Betaproteobacteria</taxon>
        <taxon>Rhodocyclales</taxon>
        <taxon>Zoogloeaceae</taxon>
        <taxon>Parazoarcus</taxon>
    </lineage>
</organism>
<gene>
    <name evidence="1" type="ORF">CEW87_19815</name>
</gene>
<proteinExistence type="predicted"/>